<keyword evidence="1 4" id="KW-0812">Transmembrane</keyword>
<keyword evidence="3 4" id="KW-0472">Membrane</keyword>
<feature type="transmembrane region" description="Helical" evidence="4">
    <location>
        <begin position="374"/>
        <end position="397"/>
    </location>
</feature>
<feature type="transmembrane region" description="Helical" evidence="4">
    <location>
        <begin position="403"/>
        <end position="424"/>
    </location>
</feature>
<organism evidence="6 7">
    <name type="scientific">Tectimicrobiota bacterium</name>
    <dbReference type="NCBI Taxonomy" id="2528274"/>
    <lineage>
        <taxon>Bacteria</taxon>
        <taxon>Pseudomonadati</taxon>
        <taxon>Nitrospinota/Tectimicrobiota group</taxon>
        <taxon>Candidatus Tectimicrobiota</taxon>
    </lineage>
</organism>
<dbReference type="AlphaFoldDB" id="A0A932CP15"/>
<dbReference type="InterPro" id="IPR036259">
    <property type="entry name" value="MFS_trans_sf"/>
</dbReference>
<dbReference type="Pfam" id="PF07690">
    <property type="entry name" value="MFS_1"/>
    <property type="match status" value="1"/>
</dbReference>
<evidence type="ECO:0000313" key="7">
    <source>
        <dbReference type="Proteomes" id="UP000769766"/>
    </source>
</evidence>
<keyword evidence="2 4" id="KW-1133">Transmembrane helix</keyword>
<gene>
    <name evidence="6" type="ORF">HYY20_07515</name>
</gene>
<feature type="transmembrane region" description="Helical" evidence="4">
    <location>
        <begin position="248"/>
        <end position="266"/>
    </location>
</feature>
<feature type="transmembrane region" description="Helical" evidence="4">
    <location>
        <begin position="169"/>
        <end position="191"/>
    </location>
</feature>
<dbReference type="InterPro" id="IPR050327">
    <property type="entry name" value="Proton-linked_MCT"/>
</dbReference>
<reference evidence="6" key="1">
    <citation type="submission" date="2020-07" db="EMBL/GenBank/DDBJ databases">
        <title>Huge and variable diversity of episymbiotic CPR bacteria and DPANN archaea in groundwater ecosystems.</title>
        <authorList>
            <person name="He C.Y."/>
            <person name="Keren R."/>
            <person name="Whittaker M."/>
            <person name="Farag I.F."/>
            <person name="Doudna J."/>
            <person name="Cate J.H.D."/>
            <person name="Banfield J.F."/>
        </authorList>
    </citation>
    <scope>NUCLEOTIDE SEQUENCE</scope>
    <source>
        <strain evidence="6">NC_groundwater_672_Ag_B-0.1um_62_36</strain>
    </source>
</reference>
<evidence type="ECO:0000256" key="3">
    <source>
        <dbReference type="ARBA" id="ARBA00023136"/>
    </source>
</evidence>
<evidence type="ECO:0000313" key="6">
    <source>
        <dbReference type="EMBL" id="MBI2876714.1"/>
    </source>
</evidence>
<name>A0A932CP15_UNCTE</name>
<dbReference type="PROSITE" id="PS50850">
    <property type="entry name" value="MFS"/>
    <property type="match status" value="1"/>
</dbReference>
<evidence type="ECO:0000256" key="1">
    <source>
        <dbReference type="ARBA" id="ARBA00022692"/>
    </source>
</evidence>
<feature type="transmembrane region" description="Helical" evidence="4">
    <location>
        <begin position="338"/>
        <end position="362"/>
    </location>
</feature>
<feature type="domain" description="Major facilitator superfamily (MFS) profile" evidence="5">
    <location>
        <begin position="15"/>
        <end position="429"/>
    </location>
</feature>
<sequence>MSEKGSQRIFYGWTIVGVAFISMAIAYALRYSLSVFSVALEEEFGWSRAAIHTAFSVLIFVYGFTCPITGSLFDRYGPRVIFPVGAAFLTLGLLATSQITELWHFYLFSGIAALGVSCLGYVTQGTLIANWFVKKRGTAAGAAMSGTGFGMFVIVGFLLPWIIQHYGFRWAYATLGVIAFVVIVPLTAIFLRRTPEEMGLLPDGEKKAPEAHRGDLHGGPPRGSETIVDRQWAETDWTLGKALKTVRFWAMVVNLMAFAFSLYAVMMHQVLYAKDVGFSLTTASSAFALVGLMGTVGKFGWGFLSDYIGREMTYTLGASCNILAVLLLMSLNDPSQLWLLYAFSLLFGLSYGIAQPLITAAMADLFQGPTLGRIFGSAGIGVAIGGALGPVFSGYLFDTTKSYHVAFVVAMVGVALAAAAMWVASPRKVRLVPAKARALAAQRMAQRTAVPVEELVE</sequence>
<feature type="transmembrane region" description="Helical" evidence="4">
    <location>
        <begin position="9"/>
        <end position="29"/>
    </location>
</feature>
<dbReference type="GO" id="GO:0022857">
    <property type="term" value="F:transmembrane transporter activity"/>
    <property type="evidence" value="ECO:0007669"/>
    <property type="project" value="InterPro"/>
</dbReference>
<dbReference type="Gene3D" id="1.20.1250.20">
    <property type="entry name" value="MFS general substrate transporter like domains"/>
    <property type="match status" value="2"/>
</dbReference>
<evidence type="ECO:0000256" key="4">
    <source>
        <dbReference type="SAM" id="Phobius"/>
    </source>
</evidence>
<proteinExistence type="predicted"/>
<dbReference type="SUPFAM" id="SSF103473">
    <property type="entry name" value="MFS general substrate transporter"/>
    <property type="match status" value="1"/>
</dbReference>
<feature type="transmembrane region" description="Helical" evidence="4">
    <location>
        <begin position="105"/>
        <end position="133"/>
    </location>
</feature>
<dbReference type="PANTHER" id="PTHR11360:SF284">
    <property type="entry name" value="EG:103B4.3 PROTEIN-RELATED"/>
    <property type="match status" value="1"/>
</dbReference>
<protein>
    <submittedName>
        <fullName evidence="6">MFS transporter</fullName>
    </submittedName>
</protein>
<dbReference type="Proteomes" id="UP000769766">
    <property type="component" value="Unassembled WGS sequence"/>
</dbReference>
<accession>A0A932CP15</accession>
<evidence type="ECO:0000259" key="5">
    <source>
        <dbReference type="PROSITE" id="PS50850"/>
    </source>
</evidence>
<evidence type="ECO:0000256" key="2">
    <source>
        <dbReference type="ARBA" id="ARBA00022989"/>
    </source>
</evidence>
<comment type="caution">
    <text evidence="6">The sequence shown here is derived from an EMBL/GenBank/DDBJ whole genome shotgun (WGS) entry which is preliminary data.</text>
</comment>
<feature type="transmembrane region" description="Helical" evidence="4">
    <location>
        <begin position="278"/>
        <end position="301"/>
    </location>
</feature>
<dbReference type="InterPro" id="IPR020846">
    <property type="entry name" value="MFS_dom"/>
</dbReference>
<dbReference type="CDD" id="cd17355">
    <property type="entry name" value="MFS_YcxA_like"/>
    <property type="match status" value="1"/>
</dbReference>
<feature type="transmembrane region" description="Helical" evidence="4">
    <location>
        <begin position="80"/>
        <end position="99"/>
    </location>
</feature>
<feature type="transmembrane region" description="Helical" evidence="4">
    <location>
        <begin position="49"/>
        <end position="73"/>
    </location>
</feature>
<dbReference type="EMBL" id="JACPRF010000226">
    <property type="protein sequence ID" value="MBI2876714.1"/>
    <property type="molecule type" value="Genomic_DNA"/>
</dbReference>
<dbReference type="InterPro" id="IPR011701">
    <property type="entry name" value="MFS"/>
</dbReference>
<feature type="transmembrane region" description="Helical" evidence="4">
    <location>
        <begin position="140"/>
        <end position="163"/>
    </location>
</feature>
<dbReference type="PANTHER" id="PTHR11360">
    <property type="entry name" value="MONOCARBOXYLATE TRANSPORTER"/>
    <property type="match status" value="1"/>
</dbReference>